<geneLocation type="plasmid" evidence="2">
    <name>pbaa-803-a dna</name>
</geneLocation>
<sequence>MDGTQILTLGLGLEAPWILKNQHLDTAVSPHRLDLYVEAERGSLYPVRSAVRPVKLTTLPTKPGGI</sequence>
<protein>
    <submittedName>
        <fullName evidence="1">Uncharacterized protein</fullName>
    </submittedName>
</protein>
<organism evidence="1 2">
    <name type="scientific">Vreelandella sulfidaeris</name>
    <dbReference type="NCBI Taxonomy" id="115553"/>
    <lineage>
        <taxon>Bacteria</taxon>
        <taxon>Pseudomonadati</taxon>
        <taxon>Pseudomonadota</taxon>
        <taxon>Gammaproteobacteria</taxon>
        <taxon>Oceanospirillales</taxon>
        <taxon>Halomonadaceae</taxon>
        <taxon>Vreelandella</taxon>
    </lineage>
</organism>
<keyword evidence="1" id="KW-0614">Plasmid</keyword>
<evidence type="ECO:0000313" key="1">
    <source>
        <dbReference type="EMBL" id="BBI65612.1"/>
    </source>
</evidence>
<name>A0A455UH35_9GAMM</name>
<dbReference type="KEGG" id="hsr:HSBAA_PA_2150"/>
<dbReference type="EMBL" id="AP019515">
    <property type="protein sequence ID" value="BBI65612.1"/>
    <property type="molecule type" value="Genomic_DNA"/>
</dbReference>
<reference evidence="1 2" key="1">
    <citation type="journal article" date="2019" name="Microbiol. Resour. Announc.">
        <title>Complete Genome Sequence of Halomonas sulfidaeris Strain Esulfide1 Isolated from a Metal Sulfide Rock at a Depth of 2,200 Meters, Obtained Using Nanopore Sequencing.</title>
        <authorList>
            <person name="Saito M."/>
            <person name="Nishigata A."/>
            <person name="Galipon J."/>
            <person name="Arakawa K."/>
        </authorList>
    </citation>
    <scope>NUCLEOTIDE SEQUENCE [LARGE SCALE GENOMIC DNA]</scope>
    <source>
        <strain evidence="1 2">ATCC BAA-803</strain>
        <plasmid evidence="2">pbaa-803-a dna</plasmid>
    </source>
</reference>
<dbReference type="AlphaFoldDB" id="A0A455UH35"/>
<accession>A0A455UH35</accession>
<evidence type="ECO:0000313" key="2">
    <source>
        <dbReference type="Proteomes" id="UP000320231"/>
    </source>
</evidence>
<dbReference type="Proteomes" id="UP000320231">
    <property type="component" value="Plasmid pBAA-803-A"/>
</dbReference>
<gene>
    <name evidence="1" type="ORF">HSBAA_PA_2150</name>
</gene>
<proteinExistence type="predicted"/>